<dbReference type="AlphaFoldDB" id="H2XL13"/>
<reference evidence="1" key="2">
    <citation type="journal article" date="2008" name="Genome Biol.">
        <title>Improved genome assembly and evidence-based global gene model set for the chordate Ciona intestinalis: new insight into intron and operon populations.</title>
        <authorList>
            <person name="Satou Y."/>
            <person name="Mineta K."/>
            <person name="Ogasawara M."/>
            <person name="Sasakura Y."/>
            <person name="Shoguchi E."/>
            <person name="Ueno K."/>
            <person name="Yamada L."/>
            <person name="Matsumoto J."/>
            <person name="Wasserscheid J."/>
            <person name="Dewar K."/>
            <person name="Wiley G.B."/>
            <person name="Macmil S.L."/>
            <person name="Roe B.A."/>
            <person name="Zeller R.W."/>
            <person name="Hastings K.E."/>
            <person name="Lemaire P."/>
            <person name="Lindquist E."/>
            <person name="Endo T."/>
            <person name="Hotta K."/>
            <person name="Inaba K."/>
        </authorList>
    </citation>
    <scope>NUCLEOTIDE SEQUENCE [LARGE SCALE GENOMIC DNA]</scope>
    <source>
        <strain evidence="1">wild type</strain>
    </source>
</reference>
<dbReference type="HOGENOM" id="CLU_2739267_0_0_1"/>
<name>H2XL13_CIOIN</name>
<reference evidence="1" key="4">
    <citation type="submission" date="2025-09" db="UniProtKB">
        <authorList>
            <consortium name="Ensembl"/>
        </authorList>
    </citation>
    <scope>IDENTIFICATION</scope>
</reference>
<keyword evidence="2" id="KW-1185">Reference proteome</keyword>
<reference evidence="1" key="3">
    <citation type="submission" date="2025-08" db="UniProtKB">
        <authorList>
            <consortium name="Ensembl"/>
        </authorList>
    </citation>
    <scope>IDENTIFICATION</scope>
</reference>
<accession>H2XL13</accession>
<proteinExistence type="predicted"/>
<dbReference type="EMBL" id="EAAA01002593">
    <property type="status" value="NOT_ANNOTATED_CDS"/>
    <property type="molecule type" value="Genomic_DNA"/>
</dbReference>
<protein>
    <submittedName>
        <fullName evidence="1">Uncharacterized protein</fullName>
    </submittedName>
</protein>
<dbReference type="Ensembl" id="ENSCINT00000035153.1">
    <property type="protein sequence ID" value="ENSCINP00000030345.1"/>
    <property type="gene ID" value="ENSCING00000021515.1"/>
</dbReference>
<sequence>MESRPAQENAAEEQLEQVFASEEKLALQHAMQDLAVTLDGVVGVRAVLMAPAPSVCRFVSVVMDVHNGGKM</sequence>
<evidence type="ECO:0000313" key="1">
    <source>
        <dbReference type="Ensembl" id="ENSCINP00000030345.1"/>
    </source>
</evidence>
<organism evidence="1 2">
    <name type="scientific">Ciona intestinalis</name>
    <name type="common">Transparent sea squirt</name>
    <name type="synonym">Ascidia intestinalis</name>
    <dbReference type="NCBI Taxonomy" id="7719"/>
    <lineage>
        <taxon>Eukaryota</taxon>
        <taxon>Metazoa</taxon>
        <taxon>Chordata</taxon>
        <taxon>Tunicata</taxon>
        <taxon>Ascidiacea</taxon>
        <taxon>Phlebobranchia</taxon>
        <taxon>Cionidae</taxon>
        <taxon>Ciona</taxon>
    </lineage>
</organism>
<reference evidence="2" key="1">
    <citation type="journal article" date="2002" name="Science">
        <title>The draft genome of Ciona intestinalis: insights into chordate and vertebrate origins.</title>
        <authorList>
            <person name="Dehal P."/>
            <person name="Satou Y."/>
            <person name="Campbell R.K."/>
            <person name="Chapman J."/>
            <person name="Degnan B."/>
            <person name="De Tomaso A."/>
            <person name="Davidson B."/>
            <person name="Di Gregorio A."/>
            <person name="Gelpke M."/>
            <person name="Goodstein D.M."/>
            <person name="Harafuji N."/>
            <person name="Hastings K.E."/>
            <person name="Ho I."/>
            <person name="Hotta K."/>
            <person name="Huang W."/>
            <person name="Kawashima T."/>
            <person name="Lemaire P."/>
            <person name="Martinez D."/>
            <person name="Meinertzhagen I.A."/>
            <person name="Necula S."/>
            <person name="Nonaka M."/>
            <person name="Putnam N."/>
            <person name="Rash S."/>
            <person name="Saiga H."/>
            <person name="Satake M."/>
            <person name="Terry A."/>
            <person name="Yamada L."/>
            <person name="Wang H.G."/>
            <person name="Awazu S."/>
            <person name="Azumi K."/>
            <person name="Boore J."/>
            <person name="Branno M."/>
            <person name="Chin-Bow S."/>
            <person name="DeSantis R."/>
            <person name="Doyle S."/>
            <person name="Francino P."/>
            <person name="Keys D.N."/>
            <person name="Haga S."/>
            <person name="Hayashi H."/>
            <person name="Hino K."/>
            <person name="Imai K.S."/>
            <person name="Inaba K."/>
            <person name="Kano S."/>
            <person name="Kobayashi K."/>
            <person name="Kobayashi M."/>
            <person name="Lee B.I."/>
            <person name="Makabe K.W."/>
            <person name="Manohar C."/>
            <person name="Matassi G."/>
            <person name="Medina M."/>
            <person name="Mochizuki Y."/>
            <person name="Mount S."/>
            <person name="Morishita T."/>
            <person name="Miura S."/>
            <person name="Nakayama A."/>
            <person name="Nishizaka S."/>
            <person name="Nomoto H."/>
            <person name="Ohta F."/>
            <person name="Oishi K."/>
            <person name="Rigoutsos I."/>
            <person name="Sano M."/>
            <person name="Sasaki A."/>
            <person name="Sasakura Y."/>
            <person name="Shoguchi E."/>
            <person name="Shin-i T."/>
            <person name="Spagnuolo A."/>
            <person name="Stainier D."/>
            <person name="Suzuki M.M."/>
            <person name="Tassy O."/>
            <person name="Takatori N."/>
            <person name="Tokuoka M."/>
            <person name="Yagi K."/>
            <person name="Yoshizaki F."/>
            <person name="Wada S."/>
            <person name="Zhang C."/>
            <person name="Hyatt P.D."/>
            <person name="Larimer F."/>
            <person name="Detter C."/>
            <person name="Doggett N."/>
            <person name="Glavina T."/>
            <person name="Hawkins T."/>
            <person name="Richardson P."/>
            <person name="Lucas S."/>
            <person name="Kohara Y."/>
            <person name="Levine M."/>
            <person name="Satoh N."/>
            <person name="Rokhsar D.S."/>
        </authorList>
    </citation>
    <scope>NUCLEOTIDE SEQUENCE [LARGE SCALE GENOMIC DNA]</scope>
</reference>
<evidence type="ECO:0000313" key="2">
    <source>
        <dbReference type="Proteomes" id="UP000008144"/>
    </source>
</evidence>
<dbReference type="Proteomes" id="UP000008144">
    <property type="component" value="Chromosome 8"/>
</dbReference>
<dbReference type="InParanoid" id="H2XL13"/>